<keyword evidence="4" id="KW-0378">Hydrolase</keyword>
<dbReference type="InterPro" id="IPR033739">
    <property type="entry name" value="M10A_MMP"/>
</dbReference>
<feature type="binding site" evidence="8">
    <location>
        <position position="257"/>
    </location>
    <ligand>
        <name>Zn(2+)</name>
        <dbReference type="ChEBI" id="CHEBI:29105"/>
        <label>2</label>
        <note>catalytic</note>
    </ligand>
</feature>
<keyword evidence="2" id="KW-0645">Protease</keyword>
<comment type="cofactor">
    <cofactor evidence="8">
        <name>Ca(2+)</name>
        <dbReference type="ChEBI" id="CHEBI:29108"/>
    </cofactor>
    <text evidence="8">Can bind about 5 Ca(2+) ions per subunit.</text>
</comment>
<dbReference type="SMART" id="SM00915">
    <property type="entry name" value="Jacalin"/>
    <property type="match status" value="1"/>
</dbReference>
<feature type="binding site" evidence="8">
    <location>
        <position position="228"/>
    </location>
    <ligand>
        <name>Ca(2+)</name>
        <dbReference type="ChEBI" id="CHEBI:29108"/>
        <label>1</label>
    </ligand>
</feature>
<comment type="caution">
    <text evidence="11">The sequence shown here is derived from an EMBL/GenBank/DDBJ whole genome shotgun (WGS) entry which is preliminary data.</text>
</comment>
<feature type="binding site" evidence="8">
    <location>
        <position position="247"/>
    </location>
    <ligand>
        <name>Zn(2+)</name>
        <dbReference type="ChEBI" id="CHEBI:29105"/>
        <label>2</label>
        <note>catalytic</note>
    </ligand>
</feature>
<sequence length="411" mass="45833">MQWFSLFILCALVFTVLCDNPIKKPSSKFKTTRKPLQKNPDSKTVAVKPKIDVYKYLTKFGYNPCANSTKSKPTDESGPLCSTNLASMVEAFQIAYGLNVTKKLDAATEKLMRTPRCSLPDYPPAFTDRGKLWPKNRTLTWKLENSHSPFDKSKIRKYIQQAFNDWAIHSGLTFREASENAKADFTLTFANDEHGDGFPHDGPGGTLAHAFPPWDPRTRGTSHYDLAEDWSDTYDSVGINFRLVASHEIGHNLGLGHNTLESKALMNPYYQLFEPTDMLPKPVRSNANSNALPTYRGSLQATYQTLDGQTKQAAKVGFGNNTATTSKSKDCGSFNLNRNEYIVKVTGGAKAVVYWLQFTTNLGRQSQMCGTQDGDAFTVEEPGYVLSFFSGNAGKILDKIQFHWVKLPGMI</sequence>
<dbReference type="Pfam" id="PF00413">
    <property type="entry name" value="Peptidase_M10"/>
    <property type="match status" value="1"/>
</dbReference>
<feature type="chain" id="PRO_5032597781" description="Jacalin-type lectin domain-containing protein" evidence="9">
    <location>
        <begin position="19"/>
        <end position="411"/>
    </location>
</feature>
<feature type="domain" description="Jacalin-type lectin" evidence="10">
    <location>
        <begin position="275"/>
        <end position="406"/>
    </location>
</feature>
<dbReference type="PANTHER" id="PTHR10201:SF323">
    <property type="entry name" value="MATRIX METALLOPROTEINASE-21"/>
    <property type="match status" value="1"/>
</dbReference>
<dbReference type="CDD" id="cd04278">
    <property type="entry name" value="ZnMc_MMP"/>
    <property type="match status" value="1"/>
</dbReference>
<dbReference type="SUPFAM" id="SSF47090">
    <property type="entry name" value="PGBD-like"/>
    <property type="match status" value="1"/>
</dbReference>
<dbReference type="Pfam" id="PF01419">
    <property type="entry name" value="Jacalin"/>
    <property type="match status" value="1"/>
</dbReference>
<dbReference type="InterPro" id="IPR001229">
    <property type="entry name" value="Jacalin-like_lectin_dom"/>
</dbReference>
<evidence type="ECO:0000256" key="4">
    <source>
        <dbReference type="ARBA" id="ARBA00022801"/>
    </source>
</evidence>
<reference evidence="11" key="1">
    <citation type="submission" date="2021-02" db="EMBL/GenBank/DDBJ databases">
        <authorList>
            <person name="Nowell W R."/>
        </authorList>
    </citation>
    <scope>NUCLEOTIDE SEQUENCE</scope>
</reference>
<dbReference type="SMART" id="SM00235">
    <property type="entry name" value="ZnMc"/>
    <property type="match status" value="1"/>
</dbReference>
<feature type="binding site" evidence="8">
    <location>
        <position position="201"/>
    </location>
    <ligand>
        <name>Ca(2+)</name>
        <dbReference type="ChEBI" id="CHEBI:29108"/>
        <label>3</label>
    </ligand>
</feature>
<dbReference type="PROSITE" id="PS51752">
    <property type="entry name" value="JACALIN_LECTIN"/>
    <property type="match status" value="1"/>
</dbReference>
<dbReference type="AlphaFoldDB" id="A0A819BY47"/>
<dbReference type="GO" id="GO:0031012">
    <property type="term" value="C:extracellular matrix"/>
    <property type="evidence" value="ECO:0007669"/>
    <property type="project" value="InterPro"/>
</dbReference>
<evidence type="ECO:0000256" key="9">
    <source>
        <dbReference type="SAM" id="SignalP"/>
    </source>
</evidence>
<keyword evidence="9" id="KW-0732">Signal</keyword>
<dbReference type="GO" id="GO:0004222">
    <property type="term" value="F:metalloendopeptidase activity"/>
    <property type="evidence" value="ECO:0007669"/>
    <property type="project" value="InterPro"/>
</dbReference>
<keyword evidence="3 8" id="KW-0479">Metal-binding</keyword>
<feature type="binding site" evidence="8">
    <location>
        <position position="228"/>
    </location>
    <ligand>
        <name>Ca(2+)</name>
        <dbReference type="ChEBI" id="CHEBI:29108"/>
        <label>3</label>
    </ligand>
</feature>
<evidence type="ECO:0000313" key="12">
    <source>
        <dbReference type="Proteomes" id="UP000663881"/>
    </source>
</evidence>
<keyword evidence="6" id="KW-0482">Metalloprotease</keyword>
<evidence type="ECO:0000256" key="7">
    <source>
        <dbReference type="PIRSR" id="PIRSR621190-1"/>
    </source>
</evidence>
<comment type="similarity">
    <text evidence="1">Belongs to the peptidase M10A family.</text>
</comment>
<evidence type="ECO:0000259" key="10">
    <source>
        <dbReference type="PROSITE" id="PS51752"/>
    </source>
</evidence>
<dbReference type="SUPFAM" id="SSF55486">
    <property type="entry name" value="Metalloproteases ('zincins'), catalytic domain"/>
    <property type="match status" value="1"/>
</dbReference>
<accession>A0A819BY47</accession>
<organism evidence="11 12">
    <name type="scientific">Adineta steineri</name>
    <dbReference type="NCBI Taxonomy" id="433720"/>
    <lineage>
        <taxon>Eukaryota</taxon>
        <taxon>Metazoa</taxon>
        <taxon>Spiralia</taxon>
        <taxon>Gnathifera</taxon>
        <taxon>Rotifera</taxon>
        <taxon>Eurotatoria</taxon>
        <taxon>Bdelloidea</taxon>
        <taxon>Adinetida</taxon>
        <taxon>Adinetidae</taxon>
        <taxon>Adineta</taxon>
    </lineage>
</organism>
<dbReference type="InterPro" id="IPR036365">
    <property type="entry name" value="PGBD-like_sf"/>
</dbReference>
<feature type="binding site" evidence="8">
    <location>
        <position position="266"/>
    </location>
    <ligand>
        <name>Zn(2+)</name>
        <dbReference type="ChEBI" id="CHEBI:29105"/>
        <label>2</label>
        <note>catalytic</note>
    </ligand>
</feature>
<dbReference type="PANTHER" id="PTHR10201">
    <property type="entry name" value="MATRIX METALLOPROTEINASE"/>
    <property type="match status" value="1"/>
</dbReference>
<proteinExistence type="inferred from homology"/>
<feature type="binding site" evidence="8">
    <location>
        <position position="209"/>
    </location>
    <ligand>
        <name>Zn(2+)</name>
        <dbReference type="ChEBI" id="CHEBI:29105"/>
        <label>1</label>
    </ligand>
</feature>
<dbReference type="InterPro" id="IPR006026">
    <property type="entry name" value="Peptidase_Metallo"/>
</dbReference>
<dbReference type="Proteomes" id="UP000663881">
    <property type="component" value="Unassembled WGS sequence"/>
</dbReference>
<evidence type="ECO:0000313" key="11">
    <source>
        <dbReference type="EMBL" id="CAF3802201.1"/>
    </source>
</evidence>
<evidence type="ECO:0000256" key="8">
    <source>
        <dbReference type="PIRSR" id="PIRSR621190-2"/>
    </source>
</evidence>
<dbReference type="Gene3D" id="2.100.10.30">
    <property type="entry name" value="Jacalin-like lectin domain"/>
    <property type="match status" value="1"/>
</dbReference>
<dbReference type="InterPro" id="IPR024079">
    <property type="entry name" value="MetalloPept_cat_dom_sf"/>
</dbReference>
<feature type="binding site" evidence="8">
    <location>
        <position position="251"/>
    </location>
    <ligand>
        <name>Zn(2+)</name>
        <dbReference type="ChEBI" id="CHEBI:29105"/>
        <label>2</label>
        <note>catalytic</note>
    </ligand>
</feature>
<dbReference type="InterPro" id="IPR021190">
    <property type="entry name" value="Pept_M10A"/>
</dbReference>
<evidence type="ECO:0000256" key="6">
    <source>
        <dbReference type="ARBA" id="ARBA00023049"/>
    </source>
</evidence>
<dbReference type="Gene3D" id="3.40.390.10">
    <property type="entry name" value="Collagenase (Catalytic Domain)"/>
    <property type="match status" value="1"/>
</dbReference>
<comment type="cofactor">
    <cofactor evidence="8">
        <name>Zn(2+)</name>
        <dbReference type="ChEBI" id="CHEBI:29105"/>
    </cofactor>
    <text evidence="8">Binds 2 Zn(2+) ions per subunit.</text>
</comment>
<dbReference type="InterPro" id="IPR036404">
    <property type="entry name" value="Jacalin-like_lectin_dom_sf"/>
</dbReference>
<feature type="binding site" evidence="8">
    <location>
        <position position="223"/>
    </location>
    <ligand>
        <name>Zn(2+)</name>
        <dbReference type="ChEBI" id="CHEBI:29105"/>
        <label>1</label>
    </ligand>
</feature>
<dbReference type="SUPFAM" id="SSF51101">
    <property type="entry name" value="Mannose-binding lectins"/>
    <property type="match status" value="1"/>
</dbReference>
<dbReference type="PRINTS" id="PR00138">
    <property type="entry name" value="MATRIXIN"/>
</dbReference>
<name>A0A819BY47_9BILA</name>
<feature type="active site" evidence="7">
    <location>
        <position position="248"/>
    </location>
</feature>
<evidence type="ECO:0000256" key="2">
    <source>
        <dbReference type="ARBA" id="ARBA00022670"/>
    </source>
</evidence>
<gene>
    <name evidence="11" type="ORF">OKA104_LOCUS18549</name>
</gene>
<keyword evidence="5 8" id="KW-0862">Zinc</keyword>
<protein>
    <recommendedName>
        <fullName evidence="10">Jacalin-type lectin domain-containing protein</fullName>
    </recommendedName>
</protein>
<keyword evidence="8" id="KW-0106">Calcium</keyword>
<dbReference type="EMBL" id="CAJOAY010001156">
    <property type="protein sequence ID" value="CAF3802201.1"/>
    <property type="molecule type" value="Genomic_DNA"/>
</dbReference>
<dbReference type="InterPro" id="IPR001818">
    <property type="entry name" value="Pept_M10_metallopeptidase"/>
</dbReference>
<feature type="binding site" evidence="8">
    <location>
        <position position="225"/>
    </location>
    <ligand>
        <name>Ca(2+)</name>
        <dbReference type="ChEBI" id="CHEBI:29108"/>
        <label>3</label>
    </ligand>
</feature>
<feature type="binding site" evidence="8">
    <location>
        <position position="202"/>
    </location>
    <ligand>
        <name>Ca(2+)</name>
        <dbReference type="ChEBI" id="CHEBI:29108"/>
        <label>3</label>
    </ligand>
</feature>
<dbReference type="GO" id="GO:0008270">
    <property type="term" value="F:zinc ion binding"/>
    <property type="evidence" value="ECO:0007669"/>
    <property type="project" value="InterPro"/>
</dbReference>
<evidence type="ECO:0000256" key="5">
    <source>
        <dbReference type="ARBA" id="ARBA00022833"/>
    </source>
</evidence>
<feature type="binding site" evidence="8">
    <location>
        <position position="184"/>
    </location>
    <ligand>
        <name>Ca(2+)</name>
        <dbReference type="ChEBI" id="CHEBI:29108"/>
        <label>2</label>
    </ligand>
</feature>
<feature type="binding site" description="in inhibited form" evidence="8">
    <location>
        <position position="117"/>
    </location>
    <ligand>
        <name>Zn(2+)</name>
        <dbReference type="ChEBI" id="CHEBI:29105"/>
        <label>2</label>
        <note>catalytic</note>
    </ligand>
</feature>
<feature type="binding site" evidence="8">
    <location>
        <position position="196"/>
    </location>
    <ligand>
        <name>Zn(2+)</name>
        <dbReference type="ChEBI" id="CHEBI:29105"/>
        <label>1</label>
    </ligand>
</feature>
<feature type="signal peptide" evidence="9">
    <location>
        <begin position="1"/>
        <end position="18"/>
    </location>
</feature>
<evidence type="ECO:0000256" key="3">
    <source>
        <dbReference type="ARBA" id="ARBA00022723"/>
    </source>
</evidence>
<evidence type="ECO:0000256" key="1">
    <source>
        <dbReference type="ARBA" id="ARBA00010370"/>
    </source>
</evidence>
<dbReference type="GO" id="GO:0006508">
    <property type="term" value="P:proteolysis"/>
    <property type="evidence" value="ECO:0007669"/>
    <property type="project" value="UniProtKB-KW"/>
</dbReference>
<feature type="binding site" evidence="8">
    <location>
        <position position="194"/>
    </location>
    <ligand>
        <name>Zn(2+)</name>
        <dbReference type="ChEBI" id="CHEBI:29105"/>
        <label>1</label>
    </ligand>
</feature>